<dbReference type="PATRIC" id="fig|1229493.5.peg.1825"/>
<dbReference type="PANTHER" id="PTHR30126">
    <property type="entry name" value="HTH-TYPE TRANSCRIPTIONAL REGULATOR"/>
    <property type="match status" value="1"/>
</dbReference>
<evidence type="ECO:0000256" key="4">
    <source>
        <dbReference type="ARBA" id="ARBA00023163"/>
    </source>
</evidence>
<evidence type="ECO:0000256" key="1">
    <source>
        <dbReference type="ARBA" id="ARBA00009437"/>
    </source>
</evidence>
<keyword evidence="3" id="KW-0238">DNA-binding</keyword>
<dbReference type="Pfam" id="PF03466">
    <property type="entry name" value="LysR_substrate"/>
    <property type="match status" value="1"/>
</dbReference>
<evidence type="ECO:0000256" key="2">
    <source>
        <dbReference type="ARBA" id="ARBA00023015"/>
    </source>
</evidence>
<keyword evidence="4" id="KW-0804">Transcription</keyword>
<gene>
    <name evidence="6" type="ORF">H735_13435</name>
</gene>
<dbReference type="GO" id="GO:0000976">
    <property type="term" value="F:transcription cis-regulatory region binding"/>
    <property type="evidence" value="ECO:0007669"/>
    <property type="project" value="TreeGrafter"/>
</dbReference>
<proteinExistence type="inferred from homology"/>
<dbReference type="SUPFAM" id="SSF53850">
    <property type="entry name" value="Periplasmic binding protein-like II"/>
    <property type="match status" value="1"/>
</dbReference>
<accession>A0A0C1VRW9</accession>
<dbReference type="Proteomes" id="UP000031586">
    <property type="component" value="Unassembled WGS sequence"/>
</dbReference>
<dbReference type="PANTHER" id="PTHR30126:SF91">
    <property type="entry name" value="LYSR FAMILY TRANSCRIPTIONAL REGULATOR"/>
    <property type="match status" value="1"/>
</dbReference>
<dbReference type="InterPro" id="IPR036388">
    <property type="entry name" value="WH-like_DNA-bd_sf"/>
</dbReference>
<dbReference type="EMBL" id="JPRD01000020">
    <property type="protein sequence ID" value="KIF52643.1"/>
    <property type="molecule type" value="Genomic_DNA"/>
</dbReference>
<dbReference type="CDD" id="cd05466">
    <property type="entry name" value="PBP2_LTTR_substrate"/>
    <property type="match status" value="1"/>
</dbReference>
<evidence type="ECO:0000259" key="5">
    <source>
        <dbReference type="PROSITE" id="PS50931"/>
    </source>
</evidence>
<dbReference type="Gene3D" id="1.10.10.10">
    <property type="entry name" value="Winged helix-like DNA-binding domain superfamily/Winged helix DNA-binding domain"/>
    <property type="match status" value="1"/>
</dbReference>
<evidence type="ECO:0000256" key="3">
    <source>
        <dbReference type="ARBA" id="ARBA00023125"/>
    </source>
</evidence>
<name>A0A0C1VRW9_9VIBR</name>
<dbReference type="Pfam" id="PF00126">
    <property type="entry name" value="HTH_1"/>
    <property type="match status" value="1"/>
</dbReference>
<dbReference type="GO" id="GO:0003700">
    <property type="term" value="F:DNA-binding transcription factor activity"/>
    <property type="evidence" value="ECO:0007669"/>
    <property type="project" value="InterPro"/>
</dbReference>
<dbReference type="AlphaFoldDB" id="A0A0C1VRW9"/>
<keyword evidence="2" id="KW-0805">Transcription regulation</keyword>
<dbReference type="InterPro" id="IPR005119">
    <property type="entry name" value="LysR_subst-bd"/>
</dbReference>
<sequence>MNTDKVKAFVNAAELGSFSAAARKQGKAQSWISNAISDLEIDLSVELFSRDGYKPKLTAEGENLLGYAKSMLAAESKFLRHAEHLAQGVEDKVVVAIDDWLVDDKMRQIIIGFQQQFPQVELVLHKRPTQDLVAMIEADEVDLALIVGRHFFDSTIQYQTIDYVKTCLICARDNPLQHKVVVPSDLVGTTQITRSSVFNLDNRFLDLEEVNKVRIDDIETSIELVSRDVGWAIVPLELAIKNSHKVVVTQTSLGEKGLLFRMDMITSEIRANGIATDWLKKTLITEYA</sequence>
<reference evidence="6 7" key="1">
    <citation type="submission" date="2014-07" db="EMBL/GenBank/DDBJ databases">
        <title>Unique and conserved regions in Vibrio harveyi and related species in comparison with the shrimp pathogen Vibrio harveyi CAIM 1792.</title>
        <authorList>
            <person name="Espinoza-Valles I."/>
            <person name="Vora G."/>
            <person name="Leekitcharoenphon P."/>
            <person name="Ussery D."/>
            <person name="Hoj L."/>
            <person name="Gomez-Gil B."/>
        </authorList>
    </citation>
    <scope>NUCLEOTIDE SEQUENCE [LARGE SCALE GENOMIC DNA]</scope>
    <source>
        <strain evidence="7">CAIM 1854 / LMG 25443</strain>
    </source>
</reference>
<dbReference type="Gene3D" id="3.40.190.290">
    <property type="match status" value="1"/>
</dbReference>
<feature type="domain" description="HTH lysR-type" evidence="5">
    <location>
        <begin position="1"/>
        <end position="58"/>
    </location>
</feature>
<organism evidence="6 7">
    <name type="scientific">Vibrio owensii CAIM 1854 = LMG 25443</name>
    <dbReference type="NCBI Taxonomy" id="1229493"/>
    <lineage>
        <taxon>Bacteria</taxon>
        <taxon>Pseudomonadati</taxon>
        <taxon>Pseudomonadota</taxon>
        <taxon>Gammaproteobacteria</taxon>
        <taxon>Vibrionales</taxon>
        <taxon>Vibrionaceae</taxon>
        <taxon>Vibrio</taxon>
    </lineage>
</organism>
<dbReference type="PROSITE" id="PS50931">
    <property type="entry name" value="HTH_LYSR"/>
    <property type="match status" value="1"/>
</dbReference>
<comment type="caution">
    <text evidence="6">The sequence shown here is derived from an EMBL/GenBank/DDBJ whole genome shotgun (WGS) entry which is preliminary data.</text>
</comment>
<evidence type="ECO:0000313" key="7">
    <source>
        <dbReference type="Proteomes" id="UP000031586"/>
    </source>
</evidence>
<dbReference type="InterPro" id="IPR000847">
    <property type="entry name" value="LysR_HTH_N"/>
</dbReference>
<dbReference type="InterPro" id="IPR036390">
    <property type="entry name" value="WH_DNA-bd_sf"/>
</dbReference>
<comment type="similarity">
    <text evidence="1">Belongs to the LysR transcriptional regulatory family.</text>
</comment>
<evidence type="ECO:0000313" key="6">
    <source>
        <dbReference type="EMBL" id="KIF52643.1"/>
    </source>
</evidence>
<dbReference type="RefSeq" id="WP_020195102.1">
    <property type="nucleotide sequence ID" value="NZ_BAOH01000012.1"/>
</dbReference>
<protein>
    <recommendedName>
        <fullName evidence="5">HTH lysR-type domain-containing protein</fullName>
    </recommendedName>
</protein>
<dbReference type="SUPFAM" id="SSF46785">
    <property type="entry name" value="Winged helix' DNA-binding domain"/>
    <property type="match status" value="1"/>
</dbReference>